<sequence>MKRGFLKSAKAQKTFYPAEDEEPVPDLFKQLVKGTKLSYGKVKEAGRPEGYQTKGVEMKETAAECVDHPEGTKLFTTIPIQYPDSTYEDQPVGWSECFISADIKRMIYETPGFGRSPPSPNRLNYRIESTPNMGLGMFAAHPLKMGDLILSERPLLVVPRSMTMSIGAPVGFTPEQYRQALMFEWEKYLEMAVNRMFPENRKAYYALANNHSEDGSGRILGILRTNGYDVGGDFYDKKLGKHDGAYSATCDKMSRLNHSCRPNVSHSFDIASFSFQLRPVRDIQAGEQLFYSYCKCDQPAAARQKALEPYGVRCTCESCLGDATESDELRTHITPRFMAIQTAYVHWLQRPPQQRDDSVLKPALALLSAFERDGLHSNRYYSLLLDTIREVYSDLGDKESATKYARLLRACSIACTGSITR</sequence>
<dbReference type="OrthoDB" id="5945798at2759"/>
<evidence type="ECO:0000259" key="1">
    <source>
        <dbReference type="PROSITE" id="PS50280"/>
    </source>
</evidence>
<dbReference type="STRING" id="68775.A0A5C3LFD3"/>
<dbReference type="PANTHER" id="PTHR47332">
    <property type="entry name" value="SET DOMAIN-CONTAINING PROTEIN 5"/>
    <property type="match status" value="1"/>
</dbReference>
<protein>
    <recommendedName>
        <fullName evidence="1">SET domain-containing protein</fullName>
    </recommendedName>
</protein>
<dbReference type="Proteomes" id="UP000308652">
    <property type="component" value="Unassembled WGS sequence"/>
</dbReference>
<dbReference type="Gene3D" id="2.170.270.10">
    <property type="entry name" value="SET domain"/>
    <property type="match status" value="1"/>
</dbReference>
<organism evidence="2 3">
    <name type="scientific">Crucibulum laeve</name>
    <dbReference type="NCBI Taxonomy" id="68775"/>
    <lineage>
        <taxon>Eukaryota</taxon>
        <taxon>Fungi</taxon>
        <taxon>Dikarya</taxon>
        <taxon>Basidiomycota</taxon>
        <taxon>Agaricomycotina</taxon>
        <taxon>Agaricomycetes</taxon>
        <taxon>Agaricomycetidae</taxon>
        <taxon>Agaricales</taxon>
        <taxon>Agaricineae</taxon>
        <taxon>Nidulariaceae</taxon>
        <taxon>Crucibulum</taxon>
    </lineage>
</organism>
<keyword evidence="3" id="KW-1185">Reference proteome</keyword>
<proteinExistence type="predicted"/>
<dbReference type="InterPro" id="IPR001214">
    <property type="entry name" value="SET_dom"/>
</dbReference>
<dbReference type="SUPFAM" id="SSF82199">
    <property type="entry name" value="SET domain"/>
    <property type="match status" value="1"/>
</dbReference>
<name>A0A5C3LFD3_9AGAR</name>
<accession>A0A5C3LFD3</accession>
<dbReference type="PANTHER" id="PTHR47332:SF4">
    <property type="entry name" value="SET DOMAIN-CONTAINING PROTEIN 5"/>
    <property type="match status" value="1"/>
</dbReference>
<dbReference type="Pfam" id="PF00856">
    <property type="entry name" value="SET"/>
    <property type="match status" value="1"/>
</dbReference>
<gene>
    <name evidence="2" type="ORF">BDQ12DRAFT_694272</name>
</gene>
<dbReference type="InterPro" id="IPR046341">
    <property type="entry name" value="SET_dom_sf"/>
</dbReference>
<dbReference type="CDD" id="cd20071">
    <property type="entry name" value="SET_SMYD"/>
    <property type="match status" value="1"/>
</dbReference>
<reference evidence="2 3" key="1">
    <citation type="journal article" date="2019" name="Nat. Ecol. Evol.">
        <title>Megaphylogeny resolves global patterns of mushroom evolution.</title>
        <authorList>
            <person name="Varga T."/>
            <person name="Krizsan K."/>
            <person name="Foldi C."/>
            <person name="Dima B."/>
            <person name="Sanchez-Garcia M."/>
            <person name="Sanchez-Ramirez S."/>
            <person name="Szollosi G.J."/>
            <person name="Szarkandi J.G."/>
            <person name="Papp V."/>
            <person name="Albert L."/>
            <person name="Andreopoulos W."/>
            <person name="Angelini C."/>
            <person name="Antonin V."/>
            <person name="Barry K.W."/>
            <person name="Bougher N.L."/>
            <person name="Buchanan P."/>
            <person name="Buyck B."/>
            <person name="Bense V."/>
            <person name="Catcheside P."/>
            <person name="Chovatia M."/>
            <person name="Cooper J."/>
            <person name="Damon W."/>
            <person name="Desjardin D."/>
            <person name="Finy P."/>
            <person name="Geml J."/>
            <person name="Haridas S."/>
            <person name="Hughes K."/>
            <person name="Justo A."/>
            <person name="Karasinski D."/>
            <person name="Kautmanova I."/>
            <person name="Kiss B."/>
            <person name="Kocsube S."/>
            <person name="Kotiranta H."/>
            <person name="LaButti K.M."/>
            <person name="Lechner B.E."/>
            <person name="Liimatainen K."/>
            <person name="Lipzen A."/>
            <person name="Lukacs Z."/>
            <person name="Mihaltcheva S."/>
            <person name="Morgado L.N."/>
            <person name="Niskanen T."/>
            <person name="Noordeloos M.E."/>
            <person name="Ohm R.A."/>
            <person name="Ortiz-Santana B."/>
            <person name="Ovrebo C."/>
            <person name="Racz N."/>
            <person name="Riley R."/>
            <person name="Savchenko A."/>
            <person name="Shiryaev A."/>
            <person name="Soop K."/>
            <person name="Spirin V."/>
            <person name="Szebenyi C."/>
            <person name="Tomsovsky M."/>
            <person name="Tulloss R.E."/>
            <person name="Uehling J."/>
            <person name="Grigoriev I.V."/>
            <person name="Vagvolgyi C."/>
            <person name="Papp T."/>
            <person name="Martin F.M."/>
            <person name="Miettinen O."/>
            <person name="Hibbett D.S."/>
            <person name="Nagy L.G."/>
        </authorList>
    </citation>
    <scope>NUCLEOTIDE SEQUENCE [LARGE SCALE GENOMIC DNA]</scope>
    <source>
        <strain evidence="2 3">CBS 166.37</strain>
    </source>
</reference>
<dbReference type="AlphaFoldDB" id="A0A5C3LFD3"/>
<dbReference type="InterPro" id="IPR053185">
    <property type="entry name" value="SET_domain_protein"/>
</dbReference>
<dbReference type="SMART" id="SM00317">
    <property type="entry name" value="SET"/>
    <property type="match status" value="1"/>
</dbReference>
<feature type="domain" description="SET" evidence="1">
    <location>
        <begin position="123"/>
        <end position="294"/>
    </location>
</feature>
<evidence type="ECO:0000313" key="3">
    <source>
        <dbReference type="Proteomes" id="UP000308652"/>
    </source>
</evidence>
<dbReference type="PROSITE" id="PS50280">
    <property type="entry name" value="SET"/>
    <property type="match status" value="1"/>
</dbReference>
<dbReference type="EMBL" id="ML213771">
    <property type="protein sequence ID" value="TFK31355.1"/>
    <property type="molecule type" value="Genomic_DNA"/>
</dbReference>
<evidence type="ECO:0000313" key="2">
    <source>
        <dbReference type="EMBL" id="TFK31355.1"/>
    </source>
</evidence>